<gene>
    <name evidence="5" type="ORF">FP2506_13644</name>
</gene>
<feature type="domain" description="GHMP kinase N-terminal" evidence="3">
    <location>
        <begin position="66"/>
        <end position="136"/>
    </location>
</feature>
<organism evidence="5 6">
    <name type="scientific">Fulvimarina pelagi HTCC2506</name>
    <dbReference type="NCBI Taxonomy" id="314231"/>
    <lineage>
        <taxon>Bacteria</taxon>
        <taxon>Pseudomonadati</taxon>
        <taxon>Pseudomonadota</taxon>
        <taxon>Alphaproteobacteria</taxon>
        <taxon>Hyphomicrobiales</taxon>
        <taxon>Aurantimonadaceae</taxon>
        <taxon>Fulvimarina</taxon>
    </lineage>
</organism>
<keyword evidence="1" id="KW-0808">Transferase</keyword>
<feature type="domain" description="GHMP kinase C-terminal" evidence="4">
    <location>
        <begin position="211"/>
        <end position="293"/>
    </location>
</feature>
<evidence type="ECO:0000259" key="3">
    <source>
        <dbReference type="Pfam" id="PF00288"/>
    </source>
</evidence>
<keyword evidence="6" id="KW-1185">Reference proteome</keyword>
<accession>Q0G4K1</accession>
<name>Q0G4K1_9HYPH</name>
<dbReference type="Pfam" id="PF08544">
    <property type="entry name" value="GHMP_kinases_C"/>
    <property type="match status" value="1"/>
</dbReference>
<dbReference type="STRING" id="217511.GCA_001463845_02425"/>
<dbReference type="PANTHER" id="PTHR20861">
    <property type="entry name" value="HOMOSERINE/4-DIPHOSPHOCYTIDYL-2-C-METHYL-D-ERYTHRITOL KINASE"/>
    <property type="match status" value="1"/>
</dbReference>
<dbReference type="EMBL" id="AATP01000002">
    <property type="protein sequence ID" value="EAU41480.1"/>
    <property type="molecule type" value="Genomic_DNA"/>
</dbReference>
<evidence type="ECO:0000259" key="4">
    <source>
        <dbReference type="Pfam" id="PF08544"/>
    </source>
</evidence>
<sequence length="333" mass="34630">MPDHVVHVSAPARLHLGFLDPGANFGRRFGGIGLAIDGPATSLSIARADETTVAGPEHDRARTYLETLVRHLGLEANHRIQIDTVIPSHSGLGSGTQLALAIATALRTLEGLPLDVVGDAAILGRGQRSGLGAAFVTRGGLAVDGGKGDSEAPPPLVAHFNFPEDWRVILVFQDDLSGIHGKAELEAFATLPEFPKDAAGEVSALTLMNVLPGLAERDIVSFGHGLTRIQEIVGSHFAPAQGGVFTSARVAATMQALASNGAHGIGQSSWGPTGFAFASSETEARQIVEKARAASDPTGLTITIAKGRNRGAVIETRHAENRRGLSLARAAGR</sequence>
<evidence type="ECO:0000256" key="2">
    <source>
        <dbReference type="ARBA" id="ARBA00022777"/>
    </source>
</evidence>
<dbReference type="HOGENOM" id="CLU_061764_0_0_5"/>
<protein>
    <submittedName>
        <fullName evidence="5">Kinase, GHMP family, putative</fullName>
    </submittedName>
</protein>
<dbReference type="Proteomes" id="UP000004310">
    <property type="component" value="Unassembled WGS sequence"/>
</dbReference>
<dbReference type="PANTHER" id="PTHR20861:SF6">
    <property type="entry name" value="BETA-RIBOFURANOSYLPHENOL 5'-PHOSPHATE SYNTHASE"/>
    <property type="match status" value="1"/>
</dbReference>
<dbReference type="Gene3D" id="3.30.230.10">
    <property type="match status" value="1"/>
</dbReference>
<dbReference type="InterPro" id="IPR020568">
    <property type="entry name" value="Ribosomal_Su5_D2-typ_SF"/>
</dbReference>
<dbReference type="NCBIfam" id="TIGR00144">
    <property type="entry name" value="beta_RFAP_syn"/>
    <property type="match status" value="1"/>
</dbReference>
<evidence type="ECO:0000256" key="1">
    <source>
        <dbReference type="ARBA" id="ARBA00022679"/>
    </source>
</evidence>
<dbReference type="SUPFAM" id="SSF54211">
    <property type="entry name" value="Ribosomal protein S5 domain 2-like"/>
    <property type="match status" value="1"/>
</dbReference>
<dbReference type="InterPro" id="IPR006204">
    <property type="entry name" value="GHMP_kinase_N_dom"/>
</dbReference>
<evidence type="ECO:0000313" key="6">
    <source>
        <dbReference type="Proteomes" id="UP000004310"/>
    </source>
</evidence>
<dbReference type="InterPro" id="IPR013750">
    <property type="entry name" value="GHMP_kinase_C_dom"/>
</dbReference>
<dbReference type="InterPro" id="IPR014721">
    <property type="entry name" value="Ribsml_uS5_D2-typ_fold_subgr"/>
</dbReference>
<dbReference type="AlphaFoldDB" id="Q0G4K1"/>
<keyword evidence="2 5" id="KW-0418">Kinase</keyword>
<dbReference type="GO" id="GO:0016301">
    <property type="term" value="F:kinase activity"/>
    <property type="evidence" value="ECO:0007669"/>
    <property type="project" value="UniProtKB-KW"/>
</dbReference>
<dbReference type="GO" id="GO:0005524">
    <property type="term" value="F:ATP binding"/>
    <property type="evidence" value="ECO:0007669"/>
    <property type="project" value="InterPro"/>
</dbReference>
<proteinExistence type="predicted"/>
<dbReference type="RefSeq" id="WP_007067855.1">
    <property type="nucleotide sequence ID" value="NZ_DS022272.1"/>
</dbReference>
<dbReference type="InterPro" id="IPR004422">
    <property type="entry name" value="RFAP_synthase"/>
</dbReference>
<dbReference type="eggNOG" id="COG1907">
    <property type="taxonomic scope" value="Bacteria"/>
</dbReference>
<evidence type="ECO:0000313" key="5">
    <source>
        <dbReference type="EMBL" id="EAU41480.1"/>
    </source>
</evidence>
<reference evidence="5 6" key="1">
    <citation type="journal article" date="2010" name="J. Bacteriol.">
        <title>Genome sequence of Fulvimarina pelagi HTCC2506T, a Mn(II)-oxidizing alphaproteobacterium possessing an aerobic anoxygenic photosynthetic gene cluster and Xanthorhodopsin.</title>
        <authorList>
            <person name="Kang I."/>
            <person name="Oh H.M."/>
            <person name="Lim S.I."/>
            <person name="Ferriera S."/>
            <person name="Giovannoni S.J."/>
            <person name="Cho J.C."/>
        </authorList>
    </citation>
    <scope>NUCLEOTIDE SEQUENCE [LARGE SCALE GENOMIC DNA]</scope>
    <source>
        <strain evidence="5 6">HTCC2506</strain>
    </source>
</reference>
<dbReference type="PIRSF" id="PIRSF004884">
    <property type="entry name" value="Sugar_kin_arch"/>
    <property type="match status" value="1"/>
</dbReference>
<comment type="caution">
    <text evidence="5">The sequence shown here is derived from an EMBL/GenBank/DDBJ whole genome shotgun (WGS) entry which is preliminary data.</text>
</comment>
<dbReference type="Pfam" id="PF00288">
    <property type="entry name" value="GHMP_kinases_N"/>
    <property type="match status" value="1"/>
</dbReference>